<proteinExistence type="predicted"/>
<dbReference type="Proteomes" id="UP001201163">
    <property type="component" value="Unassembled WGS sequence"/>
</dbReference>
<protein>
    <submittedName>
        <fullName evidence="1">Uncharacterized protein</fullName>
    </submittedName>
</protein>
<dbReference type="EMBL" id="JAKELL010000109">
    <property type="protein sequence ID" value="KAH8981858.1"/>
    <property type="molecule type" value="Genomic_DNA"/>
</dbReference>
<reference evidence="1" key="1">
    <citation type="submission" date="2022-01" db="EMBL/GenBank/DDBJ databases">
        <title>Comparative genomics reveals a dynamic genome evolution in the ectomycorrhizal milk-cap (Lactarius) mushrooms.</title>
        <authorList>
            <consortium name="DOE Joint Genome Institute"/>
            <person name="Lebreton A."/>
            <person name="Tang N."/>
            <person name="Kuo A."/>
            <person name="LaButti K."/>
            <person name="Drula E."/>
            <person name="Barry K."/>
            <person name="Clum A."/>
            <person name="Lipzen A."/>
            <person name="Mousain D."/>
            <person name="Ng V."/>
            <person name="Wang R."/>
            <person name="Wang X."/>
            <person name="Dai Y."/>
            <person name="Henrissat B."/>
            <person name="Grigoriev I.V."/>
            <person name="Guerin-Laguette A."/>
            <person name="Yu F."/>
            <person name="Martin F.M."/>
        </authorList>
    </citation>
    <scope>NUCLEOTIDE SEQUENCE</scope>
    <source>
        <strain evidence="1">QP</strain>
    </source>
</reference>
<evidence type="ECO:0000313" key="1">
    <source>
        <dbReference type="EMBL" id="KAH8981858.1"/>
    </source>
</evidence>
<accession>A0AAD4Q3R4</accession>
<comment type="caution">
    <text evidence="1">The sequence shown here is derived from an EMBL/GenBank/DDBJ whole genome shotgun (WGS) entry which is preliminary data.</text>
</comment>
<organism evidence="1 2">
    <name type="scientific">Lactarius akahatsu</name>
    <dbReference type="NCBI Taxonomy" id="416441"/>
    <lineage>
        <taxon>Eukaryota</taxon>
        <taxon>Fungi</taxon>
        <taxon>Dikarya</taxon>
        <taxon>Basidiomycota</taxon>
        <taxon>Agaricomycotina</taxon>
        <taxon>Agaricomycetes</taxon>
        <taxon>Russulales</taxon>
        <taxon>Russulaceae</taxon>
        <taxon>Lactarius</taxon>
    </lineage>
</organism>
<gene>
    <name evidence="1" type="ORF">EDB92DRAFT_1895971</name>
</gene>
<evidence type="ECO:0000313" key="2">
    <source>
        <dbReference type="Proteomes" id="UP001201163"/>
    </source>
</evidence>
<sequence length="80" mass="8788">MTHLPCAIAVAVLCPTLPSPSIPLDLALYTHTHSLSPCCSFFTLTICHSYCTFYLTSSPRILIGLNPFVKTLFWTLIDGT</sequence>
<dbReference type="AlphaFoldDB" id="A0AAD4Q3R4"/>
<name>A0AAD4Q3R4_9AGAM</name>
<keyword evidence="2" id="KW-1185">Reference proteome</keyword>